<evidence type="ECO:0000313" key="3">
    <source>
        <dbReference type="Proteomes" id="UP001240150"/>
    </source>
</evidence>
<evidence type="ECO:0000313" key="2">
    <source>
        <dbReference type="EMBL" id="WIM99654.1"/>
    </source>
</evidence>
<keyword evidence="1" id="KW-1133">Transmembrane helix</keyword>
<feature type="transmembrane region" description="Helical" evidence="1">
    <location>
        <begin position="166"/>
        <end position="191"/>
    </location>
</feature>
<feature type="transmembrane region" description="Helical" evidence="1">
    <location>
        <begin position="128"/>
        <end position="154"/>
    </location>
</feature>
<name>A0ABY8WP57_9ACTN</name>
<sequence length="274" mass="27278">MTPSAVPAAIPADARVTVPRVIRAEWLRFRSLRSSLIMIAATAAVFAALGLGFAAFLADATVEPGTPAPPGGPSSLDPLGASLGGVNLAQLLIATLGVLLITGEYSTGMIRSSLAAVPRRWPVLAGKVVVLAGVSLATLIPTVLLTFIGAQAVLGDKGIALTGDGVLRAVLGTAGYLAGVGVLGTALGFLLRNTAAALTGAVAVLLIVPGVVALLPASWPDAIGPYLPSNAGQAFMSVTGDPGLLSPVAGAAVFTGWLAVLLAAAVTVLRRRDA</sequence>
<dbReference type="PANTHER" id="PTHR37305">
    <property type="entry name" value="INTEGRAL MEMBRANE PROTEIN-RELATED"/>
    <property type="match status" value="1"/>
</dbReference>
<reference evidence="2 3" key="1">
    <citation type="submission" date="2023-06" db="EMBL/GenBank/DDBJ databases">
        <authorList>
            <person name="Yushchuk O."/>
            <person name="Binda E."/>
            <person name="Ruckert-Reed C."/>
            <person name="Fedorenko V."/>
            <person name="Kalinowski J."/>
            <person name="Marinelli F."/>
        </authorList>
    </citation>
    <scope>NUCLEOTIDE SEQUENCE [LARGE SCALE GENOMIC DNA]</scope>
    <source>
        <strain evidence="2 3">NRRL 3884</strain>
    </source>
</reference>
<dbReference type="RefSeq" id="WP_284921091.1">
    <property type="nucleotide sequence ID" value="NZ_CP126980.1"/>
</dbReference>
<proteinExistence type="predicted"/>
<keyword evidence="1" id="KW-0812">Transmembrane</keyword>
<gene>
    <name evidence="2" type="ORF">ACTOB_003314</name>
</gene>
<dbReference type="Proteomes" id="UP001240150">
    <property type="component" value="Chromosome"/>
</dbReference>
<evidence type="ECO:0000256" key="1">
    <source>
        <dbReference type="SAM" id="Phobius"/>
    </source>
</evidence>
<feature type="transmembrane region" description="Helical" evidence="1">
    <location>
        <begin position="78"/>
        <end position="101"/>
    </location>
</feature>
<feature type="transmembrane region" description="Helical" evidence="1">
    <location>
        <begin position="244"/>
        <end position="269"/>
    </location>
</feature>
<keyword evidence="3" id="KW-1185">Reference proteome</keyword>
<organism evidence="2 3">
    <name type="scientific">Actinoplanes oblitus</name>
    <dbReference type="NCBI Taxonomy" id="3040509"/>
    <lineage>
        <taxon>Bacteria</taxon>
        <taxon>Bacillati</taxon>
        <taxon>Actinomycetota</taxon>
        <taxon>Actinomycetes</taxon>
        <taxon>Micromonosporales</taxon>
        <taxon>Micromonosporaceae</taxon>
        <taxon>Actinoplanes</taxon>
    </lineage>
</organism>
<keyword evidence="1" id="KW-0472">Membrane</keyword>
<feature type="transmembrane region" description="Helical" evidence="1">
    <location>
        <begin position="36"/>
        <end position="58"/>
    </location>
</feature>
<dbReference type="EMBL" id="CP126980">
    <property type="protein sequence ID" value="WIM99654.1"/>
    <property type="molecule type" value="Genomic_DNA"/>
</dbReference>
<protein>
    <submittedName>
        <fullName evidence="2">ABC transporter permease subunit</fullName>
    </submittedName>
</protein>
<dbReference type="PANTHER" id="PTHR37305:SF1">
    <property type="entry name" value="MEMBRANE PROTEIN"/>
    <property type="match status" value="1"/>
</dbReference>
<accession>A0ABY8WP57</accession>
<feature type="transmembrane region" description="Helical" evidence="1">
    <location>
        <begin position="198"/>
        <end position="219"/>
    </location>
</feature>